<evidence type="ECO:0000313" key="1">
    <source>
        <dbReference type="EMBL" id="KAF9065715.1"/>
    </source>
</evidence>
<comment type="caution">
    <text evidence="1">The sequence shown here is derived from an EMBL/GenBank/DDBJ whole genome shotgun (WGS) entry which is preliminary data.</text>
</comment>
<dbReference type="Proteomes" id="UP000772434">
    <property type="component" value="Unassembled WGS sequence"/>
</dbReference>
<protein>
    <submittedName>
        <fullName evidence="1">Uncharacterized protein</fullName>
    </submittedName>
</protein>
<dbReference type="EMBL" id="JADNRY010000099">
    <property type="protein sequence ID" value="KAF9065715.1"/>
    <property type="molecule type" value="Genomic_DNA"/>
</dbReference>
<organism evidence="1 2">
    <name type="scientific">Rhodocollybia butyracea</name>
    <dbReference type="NCBI Taxonomy" id="206335"/>
    <lineage>
        <taxon>Eukaryota</taxon>
        <taxon>Fungi</taxon>
        <taxon>Dikarya</taxon>
        <taxon>Basidiomycota</taxon>
        <taxon>Agaricomycotina</taxon>
        <taxon>Agaricomycetes</taxon>
        <taxon>Agaricomycetidae</taxon>
        <taxon>Agaricales</taxon>
        <taxon>Marasmiineae</taxon>
        <taxon>Omphalotaceae</taxon>
        <taxon>Rhodocollybia</taxon>
    </lineage>
</organism>
<proteinExistence type="predicted"/>
<dbReference type="AlphaFoldDB" id="A0A9P5U3H3"/>
<feature type="non-terminal residue" evidence="1">
    <location>
        <position position="1"/>
    </location>
</feature>
<gene>
    <name evidence="1" type="ORF">BDP27DRAFT_1154044</name>
</gene>
<sequence>IDDGFGDSVTGQKPVFLPTTPGIWANQDCTGCSIQPPTSDAFDGTYTAATYHPTTISNISITFDFIGTALYIFFILVNHTSSSKVTATTVANFTLDGTLVGNFTHSPNSTLPDFQFNETALVFSTFGLENATHQMVISASSPEESIFVNFDYALY</sequence>
<dbReference type="OrthoDB" id="2758521at2759"/>
<keyword evidence="2" id="KW-1185">Reference proteome</keyword>
<feature type="non-terminal residue" evidence="1">
    <location>
        <position position="155"/>
    </location>
</feature>
<accession>A0A9P5U3H3</accession>
<name>A0A9P5U3H3_9AGAR</name>
<evidence type="ECO:0000313" key="2">
    <source>
        <dbReference type="Proteomes" id="UP000772434"/>
    </source>
</evidence>
<reference evidence="1" key="1">
    <citation type="submission" date="2020-11" db="EMBL/GenBank/DDBJ databases">
        <authorList>
            <consortium name="DOE Joint Genome Institute"/>
            <person name="Ahrendt S."/>
            <person name="Riley R."/>
            <person name="Andreopoulos W."/>
            <person name="Labutti K."/>
            <person name="Pangilinan J."/>
            <person name="Ruiz-Duenas F.J."/>
            <person name="Barrasa J.M."/>
            <person name="Sanchez-Garcia M."/>
            <person name="Camarero S."/>
            <person name="Miyauchi S."/>
            <person name="Serrano A."/>
            <person name="Linde D."/>
            <person name="Babiker R."/>
            <person name="Drula E."/>
            <person name="Ayuso-Fernandez I."/>
            <person name="Pacheco R."/>
            <person name="Padilla G."/>
            <person name="Ferreira P."/>
            <person name="Barriuso J."/>
            <person name="Kellner H."/>
            <person name="Castanera R."/>
            <person name="Alfaro M."/>
            <person name="Ramirez L."/>
            <person name="Pisabarro A.G."/>
            <person name="Kuo A."/>
            <person name="Tritt A."/>
            <person name="Lipzen A."/>
            <person name="He G."/>
            <person name="Yan M."/>
            <person name="Ng V."/>
            <person name="Cullen D."/>
            <person name="Martin F."/>
            <person name="Rosso M.-N."/>
            <person name="Henrissat B."/>
            <person name="Hibbett D."/>
            <person name="Martinez A.T."/>
            <person name="Grigoriev I.V."/>
        </authorList>
    </citation>
    <scope>NUCLEOTIDE SEQUENCE</scope>
    <source>
        <strain evidence="1">AH 40177</strain>
    </source>
</reference>